<dbReference type="AlphaFoldDB" id="A0AAQ3MDQ1"/>
<dbReference type="InterPro" id="IPR036028">
    <property type="entry name" value="SH3-like_dom_sf"/>
</dbReference>
<feature type="transmembrane region" description="Helical" evidence="2">
    <location>
        <begin position="451"/>
        <end position="469"/>
    </location>
</feature>
<reference evidence="4 5" key="1">
    <citation type="submission" date="2023-11" db="EMBL/GenBank/DDBJ databases">
        <title>An acidophilic fungus is an integral part of prey digestion in a carnivorous sundew plant.</title>
        <authorList>
            <person name="Tsai I.J."/>
        </authorList>
    </citation>
    <scope>NUCLEOTIDE SEQUENCE [LARGE SCALE GENOMIC DNA]</scope>
    <source>
        <strain evidence="4">169a</strain>
    </source>
</reference>
<evidence type="ECO:0000313" key="5">
    <source>
        <dbReference type="Proteomes" id="UP001303373"/>
    </source>
</evidence>
<dbReference type="InterPro" id="IPR046529">
    <property type="entry name" value="DUF6594"/>
</dbReference>
<dbReference type="Proteomes" id="UP001303373">
    <property type="component" value="Chromosome 12"/>
</dbReference>
<keyword evidence="2" id="KW-0472">Membrane</keyword>
<proteinExistence type="predicted"/>
<dbReference type="EMBL" id="CP138591">
    <property type="protein sequence ID" value="WPH04232.1"/>
    <property type="molecule type" value="Genomic_DNA"/>
</dbReference>
<feature type="domain" description="DUF6594" evidence="3">
    <location>
        <begin position="429"/>
        <end position="515"/>
    </location>
</feature>
<keyword evidence="2" id="KW-0812">Transmembrane</keyword>
<evidence type="ECO:0000259" key="3">
    <source>
        <dbReference type="Pfam" id="PF20237"/>
    </source>
</evidence>
<evidence type="ECO:0000256" key="2">
    <source>
        <dbReference type="SAM" id="Phobius"/>
    </source>
</evidence>
<organism evidence="4 5">
    <name type="scientific">Acrodontium crateriforme</name>
    <dbReference type="NCBI Taxonomy" id="150365"/>
    <lineage>
        <taxon>Eukaryota</taxon>
        <taxon>Fungi</taxon>
        <taxon>Dikarya</taxon>
        <taxon>Ascomycota</taxon>
        <taxon>Pezizomycotina</taxon>
        <taxon>Dothideomycetes</taxon>
        <taxon>Dothideomycetidae</taxon>
        <taxon>Mycosphaerellales</taxon>
        <taxon>Teratosphaeriaceae</taxon>
        <taxon>Acrodontium</taxon>
    </lineage>
</organism>
<feature type="region of interest" description="Disordered" evidence="1">
    <location>
        <begin position="22"/>
        <end position="63"/>
    </location>
</feature>
<feature type="region of interest" description="Disordered" evidence="1">
    <location>
        <begin position="259"/>
        <end position="281"/>
    </location>
</feature>
<keyword evidence="5" id="KW-1185">Reference proteome</keyword>
<feature type="region of interest" description="Disordered" evidence="1">
    <location>
        <begin position="172"/>
        <end position="237"/>
    </location>
</feature>
<gene>
    <name evidence="4" type="ORF">R9X50_00712100</name>
</gene>
<feature type="compositionally biased region" description="Pro residues" evidence="1">
    <location>
        <begin position="206"/>
        <end position="216"/>
    </location>
</feature>
<dbReference type="Pfam" id="PF20237">
    <property type="entry name" value="DUF6594"/>
    <property type="match status" value="1"/>
</dbReference>
<feature type="transmembrane region" description="Helical" evidence="2">
    <location>
        <begin position="475"/>
        <end position="496"/>
    </location>
</feature>
<accession>A0AAQ3MDQ1</accession>
<dbReference type="SUPFAM" id="SSF50044">
    <property type="entry name" value="SH3-domain"/>
    <property type="match status" value="1"/>
</dbReference>
<protein>
    <recommendedName>
        <fullName evidence="3">DUF6594 domain-containing protein</fullName>
    </recommendedName>
</protein>
<evidence type="ECO:0000256" key="1">
    <source>
        <dbReference type="SAM" id="MobiDB-lite"/>
    </source>
</evidence>
<evidence type="ECO:0000313" key="4">
    <source>
        <dbReference type="EMBL" id="WPH04232.1"/>
    </source>
</evidence>
<sequence length="526" mass="56829">MAALPIDSPSAHAPEVVPSAAMNNASASSSGPSFINGMHMPESQDGRYYSTTGQSKRYPGPAEQVSGEGVVIETYFPPSSSLTEIPLYLRSKVNVYGRVDATRSFGSSGGRTGVFPTDHVKIIRPVASGLSMGDPFPGMSESPILRSAISDPANDNDLDSYERQLAELQKQHGLMSDGSPTSPPFKSPPDVVIASPNDSNSASHSPPQPIPSPELPPGAHFPEPESDSGAEKNPARQDTGLSTLTMNVGNVQLSSPYYHQEAEDGRATPPLPDSPRLPEVDTTISPEERMRRIREELFDACKQDLFCTSKRTTDATLPKTSVVNLTTLQHGSLHMLQSDLAAYVMYMYENGTFVTMMPGFFPLQDLIDKYCSAVRNLDYMKEAAKRGYDEDPFLMKSSRGLERHILDALGLIPKHVLPKGPLPPPNQAMLSPMGRNRANRDAYEQKRWQRFGMAAAGGLLLLVPVLIMANVPGKIASLTTTCLSMLVFAVLVTWLTDLEPNEVLAATAGYAAVLVVFVGTTTAPSH</sequence>
<name>A0AAQ3MDQ1_9PEZI</name>
<feature type="transmembrane region" description="Helical" evidence="2">
    <location>
        <begin position="503"/>
        <end position="523"/>
    </location>
</feature>
<keyword evidence="2" id="KW-1133">Transmembrane helix</keyword>